<dbReference type="Proteomes" id="UP000807785">
    <property type="component" value="Unassembled WGS sequence"/>
</dbReference>
<sequence>MTLSDELDTTVPAIARFQTPVVGGLQPNEVDLRRIARSLAARERYRYVSPQVCLTQRGYRVSSPCCSRRVDPQGGQIDIAWIEHIESNGWWRLHHRDHAGDRWVPYAEFARLHELLTHLNRDPGRLFWP</sequence>
<dbReference type="InterPro" id="IPR021388">
    <property type="entry name" value="DUF3024"/>
</dbReference>
<name>A0A9D7E4Y5_9PROT</name>
<dbReference type="AlphaFoldDB" id="A0A9D7E4Y5"/>
<comment type="caution">
    <text evidence="1">The sequence shown here is derived from an EMBL/GenBank/DDBJ whole genome shotgun (WGS) entry which is preliminary data.</text>
</comment>
<dbReference type="EMBL" id="JADJEV010000004">
    <property type="protein sequence ID" value="MBK6974249.1"/>
    <property type="molecule type" value="Genomic_DNA"/>
</dbReference>
<proteinExistence type="predicted"/>
<evidence type="ECO:0000313" key="1">
    <source>
        <dbReference type="EMBL" id="MBK6974249.1"/>
    </source>
</evidence>
<organism evidence="1 2">
    <name type="scientific">Candidatus Methylophosphatis roskildensis</name>
    <dbReference type="NCBI Taxonomy" id="2899263"/>
    <lineage>
        <taxon>Bacteria</taxon>
        <taxon>Pseudomonadati</taxon>
        <taxon>Pseudomonadota</taxon>
        <taxon>Betaproteobacteria</taxon>
        <taxon>Nitrosomonadales</taxon>
        <taxon>Sterolibacteriaceae</taxon>
        <taxon>Candidatus Methylophosphatis</taxon>
    </lineage>
</organism>
<gene>
    <name evidence="1" type="ORF">IPH26_15325</name>
</gene>
<evidence type="ECO:0000313" key="2">
    <source>
        <dbReference type="Proteomes" id="UP000807785"/>
    </source>
</evidence>
<protein>
    <submittedName>
        <fullName evidence="1">DUF3024 domain-containing protein</fullName>
    </submittedName>
</protein>
<accession>A0A9D7E4Y5</accession>
<reference evidence="1" key="1">
    <citation type="submission" date="2020-10" db="EMBL/GenBank/DDBJ databases">
        <title>Connecting structure to function with the recovery of over 1000 high-quality activated sludge metagenome-assembled genomes encoding full-length rRNA genes using long-read sequencing.</title>
        <authorList>
            <person name="Singleton C.M."/>
            <person name="Petriglieri F."/>
            <person name="Kristensen J.M."/>
            <person name="Kirkegaard R.H."/>
            <person name="Michaelsen T.Y."/>
            <person name="Andersen M.H."/>
            <person name="Karst S.M."/>
            <person name="Dueholm M.S."/>
            <person name="Nielsen P.H."/>
            <person name="Albertsen M."/>
        </authorList>
    </citation>
    <scope>NUCLEOTIDE SEQUENCE</scope>
    <source>
        <strain evidence="1">Bjer_18-Q3-R1-45_BAT3C.347</strain>
    </source>
</reference>
<dbReference type="Pfam" id="PF11225">
    <property type="entry name" value="DUF3024"/>
    <property type="match status" value="1"/>
</dbReference>